<dbReference type="PANTHER" id="PTHR34298">
    <property type="entry name" value="SEGREGATION AND CONDENSATION PROTEIN B"/>
    <property type="match status" value="1"/>
</dbReference>
<feature type="region of interest" description="Disordered" evidence="5">
    <location>
        <begin position="234"/>
        <end position="269"/>
    </location>
</feature>
<dbReference type="OrthoDB" id="9806226at2"/>
<evidence type="ECO:0000256" key="4">
    <source>
        <dbReference type="ARBA" id="ARBA00023306"/>
    </source>
</evidence>
<dbReference type="RefSeq" id="WP_077026763.1">
    <property type="nucleotide sequence ID" value="NZ_CP017641.1"/>
</dbReference>
<keyword evidence="1" id="KW-0963">Cytoplasm</keyword>
<feature type="compositionally biased region" description="Acidic residues" evidence="5">
    <location>
        <begin position="259"/>
        <end position="269"/>
    </location>
</feature>
<dbReference type="InterPro" id="IPR005234">
    <property type="entry name" value="ScpB_csome_segregation"/>
</dbReference>
<keyword evidence="2" id="KW-0132">Cell division</keyword>
<evidence type="ECO:0000256" key="3">
    <source>
        <dbReference type="ARBA" id="ARBA00022829"/>
    </source>
</evidence>
<sequence length="269" mass="29869">MIGPRRSLRPLSPAFAKSQIGRSSETCELQRGRMRSGPLFVLKDTIDDSKIAANGTLVRSKRLARLEAVLLISRTPLSPKKVAQQAGLVDGKEAQQLIELLNTSYDMTNSAFRIERTATGFLMMTRPTLVTWLDRLHQRQSQMKLSQPMMETLTIVAYQQPITRAAVESIRGVQSSDMIRQLIDRSLVRVGGEEDSLGRPFLYVTTRQFLDMFGLGRVEDLPDYETIGRQREVKMVGDEDLSEAAGAESANAAEPTSPESEDPADQQAA</sequence>
<dbReference type="STRING" id="1891926.Fuma_05280"/>
<evidence type="ECO:0008006" key="8">
    <source>
        <dbReference type="Google" id="ProtNLM"/>
    </source>
</evidence>
<keyword evidence="7" id="KW-1185">Reference proteome</keyword>
<proteinExistence type="predicted"/>
<dbReference type="KEGG" id="fmr:Fuma_05280"/>
<dbReference type="InterPro" id="IPR036388">
    <property type="entry name" value="WH-like_DNA-bd_sf"/>
</dbReference>
<evidence type="ECO:0000256" key="2">
    <source>
        <dbReference type="ARBA" id="ARBA00022618"/>
    </source>
</evidence>
<dbReference type="Gene3D" id="1.10.10.10">
    <property type="entry name" value="Winged helix-like DNA-binding domain superfamily/Winged helix DNA-binding domain"/>
    <property type="match status" value="2"/>
</dbReference>
<dbReference type="EMBL" id="CP017641">
    <property type="protein sequence ID" value="APZ95621.1"/>
    <property type="molecule type" value="Genomic_DNA"/>
</dbReference>
<dbReference type="AlphaFoldDB" id="A0A1P8WNJ9"/>
<protein>
    <recommendedName>
        <fullName evidence="8">SMC-Scp complex subunit ScpB</fullName>
    </recommendedName>
</protein>
<dbReference type="GO" id="GO:0051304">
    <property type="term" value="P:chromosome separation"/>
    <property type="evidence" value="ECO:0007669"/>
    <property type="project" value="InterPro"/>
</dbReference>
<keyword evidence="4" id="KW-0131">Cell cycle</keyword>
<evidence type="ECO:0000313" key="7">
    <source>
        <dbReference type="Proteomes" id="UP000187735"/>
    </source>
</evidence>
<dbReference type="PANTHER" id="PTHR34298:SF2">
    <property type="entry name" value="SEGREGATION AND CONDENSATION PROTEIN B"/>
    <property type="match status" value="1"/>
</dbReference>
<keyword evidence="3" id="KW-0159">Chromosome partition</keyword>
<dbReference type="InterPro" id="IPR036390">
    <property type="entry name" value="WH_DNA-bd_sf"/>
</dbReference>
<feature type="compositionally biased region" description="Low complexity" evidence="5">
    <location>
        <begin position="243"/>
        <end position="254"/>
    </location>
</feature>
<dbReference type="SUPFAM" id="SSF46785">
    <property type="entry name" value="Winged helix' DNA-binding domain"/>
    <property type="match status" value="2"/>
</dbReference>
<gene>
    <name evidence="6" type="ORF">Fuma_05280</name>
</gene>
<evidence type="ECO:0000256" key="1">
    <source>
        <dbReference type="ARBA" id="ARBA00022490"/>
    </source>
</evidence>
<evidence type="ECO:0000256" key="5">
    <source>
        <dbReference type="SAM" id="MobiDB-lite"/>
    </source>
</evidence>
<dbReference type="Proteomes" id="UP000187735">
    <property type="component" value="Chromosome"/>
</dbReference>
<accession>A0A1P8WNJ9</accession>
<organism evidence="6 7">
    <name type="scientific">Fuerstiella marisgermanici</name>
    <dbReference type="NCBI Taxonomy" id="1891926"/>
    <lineage>
        <taxon>Bacteria</taxon>
        <taxon>Pseudomonadati</taxon>
        <taxon>Planctomycetota</taxon>
        <taxon>Planctomycetia</taxon>
        <taxon>Planctomycetales</taxon>
        <taxon>Planctomycetaceae</taxon>
        <taxon>Fuerstiella</taxon>
    </lineage>
</organism>
<evidence type="ECO:0000313" key="6">
    <source>
        <dbReference type="EMBL" id="APZ95621.1"/>
    </source>
</evidence>
<dbReference type="Pfam" id="PF04079">
    <property type="entry name" value="SMC_ScpB"/>
    <property type="match status" value="1"/>
</dbReference>
<dbReference type="GO" id="GO:0051301">
    <property type="term" value="P:cell division"/>
    <property type="evidence" value="ECO:0007669"/>
    <property type="project" value="UniProtKB-KW"/>
</dbReference>
<name>A0A1P8WNJ9_9PLAN</name>
<reference evidence="6 7" key="1">
    <citation type="journal article" date="2016" name="Front. Microbiol.">
        <title>Fuerstia marisgermanicae gen. nov., sp. nov., an Unusual Member of the Phylum Planctomycetes from the German Wadden Sea.</title>
        <authorList>
            <person name="Kohn T."/>
            <person name="Heuer A."/>
            <person name="Jogler M."/>
            <person name="Vollmers J."/>
            <person name="Boedeker C."/>
            <person name="Bunk B."/>
            <person name="Rast P."/>
            <person name="Borchert D."/>
            <person name="Glockner I."/>
            <person name="Freese H.M."/>
            <person name="Klenk H.P."/>
            <person name="Overmann J."/>
            <person name="Kaster A.K."/>
            <person name="Rohde M."/>
            <person name="Wiegand S."/>
            <person name="Jogler C."/>
        </authorList>
    </citation>
    <scope>NUCLEOTIDE SEQUENCE [LARGE SCALE GENOMIC DNA]</scope>
    <source>
        <strain evidence="6 7">NH11</strain>
    </source>
</reference>
<dbReference type="NCBIfam" id="TIGR00281">
    <property type="entry name" value="SMC-Scp complex subunit ScpB"/>
    <property type="match status" value="1"/>
</dbReference>